<dbReference type="NCBIfam" id="TIGR01078">
    <property type="entry name" value="arcA"/>
    <property type="match status" value="1"/>
</dbReference>
<dbReference type="PANTHER" id="PTHR47271:SF2">
    <property type="entry name" value="ARGININE DEIMINASE"/>
    <property type="match status" value="1"/>
</dbReference>
<dbReference type="EC" id="3.5.3.6" evidence="6"/>
<evidence type="ECO:0000256" key="7">
    <source>
        <dbReference type="PIRSR" id="PIRSR006356-1"/>
    </source>
</evidence>
<dbReference type="GO" id="GO:0005737">
    <property type="term" value="C:cytoplasm"/>
    <property type="evidence" value="ECO:0007669"/>
    <property type="project" value="UniProtKB-SubCell"/>
</dbReference>
<feature type="active site" description="Amidino-cysteine intermediate" evidence="6 7">
    <location>
        <position position="400"/>
    </location>
</feature>
<dbReference type="SUPFAM" id="SSF55909">
    <property type="entry name" value="Pentein"/>
    <property type="match status" value="1"/>
</dbReference>
<dbReference type="EMBL" id="WKKI01000012">
    <property type="protein sequence ID" value="MRX72201.1"/>
    <property type="molecule type" value="Genomic_DNA"/>
</dbReference>
<dbReference type="RefSeq" id="WP_154307340.1">
    <property type="nucleotide sequence ID" value="NZ_WKKI01000012.1"/>
</dbReference>
<dbReference type="PRINTS" id="PR01466">
    <property type="entry name" value="ARGDEIMINASE"/>
</dbReference>
<comment type="similarity">
    <text evidence="2 6">Belongs to the arginine deiminase family.</text>
</comment>
<dbReference type="InterPro" id="IPR003876">
    <property type="entry name" value="Arg_deiminase"/>
</dbReference>
<dbReference type="Proteomes" id="UP000448867">
    <property type="component" value="Unassembled WGS sequence"/>
</dbReference>
<accession>A0A7X2LYB8</accession>
<evidence type="ECO:0000256" key="6">
    <source>
        <dbReference type="HAMAP-Rule" id="MF_00242"/>
    </source>
</evidence>
<dbReference type="GO" id="GO:0016990">
    <property type="term" value="F:arginine deiminase activity"/>
    <property type="evidence" value="ECO:0007669"/>
    <property type="project" value="UniProtKB-UniRule"/>
</dbReference>
<gene>
    <name evidence="6 8" type="primary">arcA</name>
    <name evidence="8" type="ORF">GJU40_08555</name>
</gene>
<dbReference type="UniPathway" id="UPA00254">
    <property type="reaction ID" value="UER00364"/>
</dbReference>
<comment type="pathway">
    <text evidence="1 6">Amino-acid degradation; L-arginine degradation via ADI pathway; carbamoyl phosphate from L-arginine: step 1/2.</text>
</comment>
<dbReference type="OrthoDB" id="9807502at2"/>
<comment type="subcellular location">
    <subcellularLocation>
        <location evidence="6">Cytoplasm</location>
    </subcellularLocation>
</comment>
<comment type="catalytic activity">
    <reaction evidence="5 6">
        <text>L-arginine + H2O = L-citrulline + NH4(+)</text>
        <dbReference type="Rhea" id="RHEA:19597"/>
        <dbReference type="ChEBI" id="CHEBI:15377"/>
        <dbReference type="ChEBI" id="CHEBI:28938"/>
        <dbReference type="ChEBI" id="CHEBI:32682"/>
        <dbReference type="ChEBI" id="CHEBI:57743"/>
        <dbReference type="EC" id="3.5.3.6"/>
    </reaction>
</comment>
<dbReference type="PANTHER" id="PTHR47271">
    <property type="entry name" value="ARGININE DEIMINASE"/>
    <property type="match status" value="1"/>
</dbReference>
<dbReference type="NCBIfam" id="NF002381">
    <property type="entry name" value="PRK01388.1"/>
    <property type="match status" value="1"/>
</dbReference>
<evidence type="ECO:0000256" key="2">
    <source>
        <dbReference type="ARBA" id="ARBA00010206"/>
    </source>
</evidence>
<evidence type="ECO:0000256" key="1">
    <source>
        <dbReference type="ARBA" id="ARBA00005213"/>
    </source>
</evidence>
<reference evidence="8 9" key="1">
    <citation type="submission" date="2019-11" db="EMBL/GenBank/DDBJ databases">
        <title>Bacillus lacus genome.</title>
        <authorList>
            <person name="Allen C.J."/>
            <person name="Newman J.D."/>
        </authorList>
    </citation>
    <scope>NUCLEOTIDE SEQUENCE [LARGE SCALE GENOMIC DNA]</scope>
    <source>
        <strain evidence="8 9">KCTC 33946</strain>
    </source>
</reference>
<evidence type="ECO:0000256" key="4">
    <source>
        <dbReference type="ARBA" id="ARBA00022801"/>
    </source>
</evidence>
<evidence type="ECO:0000256" key="3">
    <source>
        <dbReference type="ARBA" id="ARBA00022503"/>
    </source>
</evidence>
<keyword evidence="6" id="KW-0963">Cytoplasm</keyword>
<evidence type="ECO:0000313" key="9">
    <source>
        <dbReference type="Proteomes" id="UP000448867"/>
    </source>
</evidence>
<sequence length="412" mass="47327">MKHPLHVNSEIGTLRTVLLHRPGKEVENLTPKFLKRLLFDDIPYLPVIQKEHDYFAAALQNRGVEVVYLDKLMTETLQTPDLKEQFAEQMIGESKENVNGSSELLKEYLLSFSTKDMIHKIMEGVLKRDIDEEKKVHLYEFMSDHYPFYLDPMPNLYFTRDPAAVIGNGISINKMCEGARRRESIFMDYIMKHHPRFARHDIPVWFHRDYEFPMEGGDQLMLSHDTVAIGVSARTSAKAIERLAKQLFQRQENIKKVIAVDIPKTRAFMHLDTVFTMIDYDKFTIHPAIQGPDGEMNIFVLERGDDPERLKITERRNLAQTLKDVLGLEEILLLPCGGGDPIIAAREQWNDGSNTLSIAPGVVVTYDRNYVSNQLLRENGVEVIEIQSSELSRGRGGPRCMSMPLMRENLAR</sequence>
<dbReference type="PIRSF" id="PIRSF006356">
    <property type="entry name" value="Arg_deiminase"/>
    <property type="match status" value="1"/>
</dbReference>
<name>A0A7X2LYB8_9BACI</name>
<dbReference type="Gene3D" id="3.75.10.10">
    <property type="entry name" value="L-arginine/glycine Amidinotransferase, Chain A"/>
    <property type="match status" value="1"/>
</dbReference>
<organism evidence="8 9">
    <name type="scientific">Metabacillus lacus</name>
    <dbReference type="NCBI Taxonomy" id="1983721"/>
    <lineage>
        <taxon>Bacteria</taxon>
        <taxon>Bacillati</taxon>
        <taxon>Bacillota</taxon>
        <taxon>Bacilli</taxon>
        <taxon>Bacillales</taxon>
        <taxon>Bacillaceae</taxon>
        <taxon>Metabacillus</taxon>
    </lineage>
</organism>
<protein>
    <recommendedName>
        <fullName evidence="6">Arginine deiminase</fullName>
        <shortName evidence="6">ADI</shortName>
        <ecNumber evidence="6">3.5.3.6</ecNumber>
    </recommendedName>
    <alternativeName>
        <fullName evidence="6">Arginine dihydrolase</fullName>
        <shortName evidence="6">AD</shortName>
    </alternativeName>
</protein>
<evidence type="ECO:0000313" key="8">
    <source>
        <dbReference type="EMBL" id="MRX72201.1"/>
    </source>
</evidence>
<keyword evidence="4 6" id="KW-0378">Hydrolase</keyword>
<evidence type="ECO:0000256" key="5">
    <source>
        <dbReference type="ARBA" id="ARBA00049429"/>
    </source>
</evidence>
<comment type="caution">
    <text evidence="8">The sequence shown here is derived from an EMBL/GenBank/DDBJ whole genome shotgun (WGS) entry which is preliminary data.</text>
</comment>
<dbReference type="Gene3D" id="1.10.3930.10">
    <property type="entry name" value="Arginine deiminase"/>
    <property type="match status" value="1"/>
</dbReference>
<dbReference type="AlphaFoldDB" id="A0A7X2LYB8"/>
<proteinExistence type="inferred from homology"/>
<keyword evidence="9" id="KW-1185">Reference proteome</keyword>
<dbReference type="Pfam" id="PF02274">
    <property type="entry name" value="ADI"/>
    <property type="match status" value="1"/>
</dbReference>
<dbReference type="GO" id="GO:0019546">
    <property type="term" value="P:L-arginine deiminase pathway"/>
    <property type="evidence" value="ECO:0007669"/>
    <property type="project" value="UniProtKB-UniRule"/>
</dbReference>
<dbReference type="HAMAP" id="MF_00242">
    <property type="entry name" value="Arg_deiminase"/>
    <property type="match status" value="1"/>
</dbReference>
<keyword evidence="3 6" id="KW-0056">Arginine metabolism</keyword>